<feature type="domain" description="ParB-like N-terminal" evidence="1">
    <location>
        <begin position="4"/>
        <end position="93"/>
    </location>
</feature>
<keyword evidence="3" id="KW-1185">Reference proteome</keyword>
<organism evidence="2 3">
    <name type="scientific">Alkalicoccobacillus plakortidis</name>
    <dbReference type="NCBI Taxonomy" id="444060"/>
    <lineage>
        <taxon>Bacteria</taxon>
        <taxon>Bacillati</taxon>
        <taxon>Bacillota</taxon>
        <taxon>Bacilli</taxon>
        <taxon>Bacillales</taxon>
        <taxon>Bacillaceae</taxon>
        <taxon>Alkalicoccobacillus</taxon>
    </lineage>
</organism>
<dbReference type="Proteomes" id="UP001203665">
    <property type="component" value="Unassembled WGS sequence"/>
</dbReference>
<evidence type="ECO:0000313" key="2">
    <source>
        <dbReference type="EMBL" id="MCM2674079.1"/>
    </source>
</evidence>
<name>A0ABT0XE01_9BACI</name>
<dbReference type="SUPFAM" id="SSF110849">
    <property type="entry name" value="ParB/Sulfiredoxin"/>
    <property type="match status" value="1"/>
</dbReference>
<dbReference type="Gene3D" id="3.90.1530.10">
    <property type="entry name" value="Conserved hypothetical protein from pyrococcus furiosus pfu- 392566-001, ParB domain"/>
    <property type="match status" value="1"/>
</dbReference>
<evidence type="ECO:0000313" key="3">
    <source>
        <dbReference type="Proteomes" id="UP001203665"/>
    </source>
</evidence>
<dbReference type="EMBL" id="JAMQJY010000001">
    <property type="protein sequence ID" value="MCM2674079.1"/>
    <property type="molecule type" value="Genomic_DNA"/>
</dbReference>
<protein>
    <submittedName>
        <fullName evidence="2">ParB N-terminal domain-containing protein</fullName>
    </submittedName>
</protein>
<dbReference type="InterPro" id="IPR036086">
    <property type="entry name" value="ParB/Sulfiredoxin_sf"/>
</dbReference>
<sequence>MIIKEVEISKINPAPYNPRVDLQPGDEEYEKLKRSINEFGYVEPLIWNEQTGNLVGGHQRYKVLMESKPKRLQVSVVNLTDAQEKAMNIALNKIGGDWDEFKLQRVLDELNETDIDLTLTGFSEEELEQALADIEGEGGSSIRDNQELSFDDYDEDDFTHKCPKCGFHYNE</sequence>
<dbReference type="Pfam" id="PF02195">
    <property type="entry name" value="ParB_N"/>
    <property type="match status" value="1"/>
</dbReference>
<dbReference type="RefSeq" id="WP_251602988.1">
    <property type="nucleotide sequence ID" value="NZ_JAMQJY010000001.1"/>
</dbReference>
<evidence type="ECO:0000259" key="1">
    <source>
        <dbReference type="SMART" id="SM00470"/>
    </source>
</evidence>
<dbReference type="InterPro" id="IPR003115">
    <property type="entry name" value="ParB_N"/>
</dbReference>
<comment type="caution">
    <text evidence="2">The sequence shown here is derived from an EMBL/GenBank/DDBJ whole genome shotgun (WGS) entry which is preliminary data.</text>
</comment>
<gene>
    <name evidence="2" type="ORF">NDM98_00135</name>
</gene>
<dbReference type="CDD" id="cd16401">
    <property type="entry name" value="ParB_N_like_MT"/>
    <property type="match status" value="1"/>
</dbReference>
<reference evidence="2" key="1">
    <citation type="submission" date="2022-06" db="EMBL/GenBank/DDBJ databases">
        <title>Alkalicoccobacillus porphyridii sp. nov., isolated from a marine red alga, Porphyridium purpureum and reclassification of Shouchella plakortidis and Shouchella gibsonii as Alkalicoccobacillus plakortidis comb. nov. and Alkalicoccobacillus gibsonii comb. nov.</title>
        <authorList>
            <person name="Kim K.H."/>
            <person name="Lee J.K."/>
            <person name="Han D.M."/>
            <person name="Baek J.H."/>
            <person name="Jeon C.O."/>
        </authorList>
    </citation>
    <scope>NUCLEOTIDE SEQUENCE</scope>
    <source>
        <strain evidence="2">DSM 19153</strain>
    </source>
</reference>
<dbReference type="SMART" id="SM00470">
    <property type="entry name" value="ParB"/>
    <property type="match status" value="1"/>
</dbReference>
<accession>A0ABT0XE01</accession>
<proteinExistence type="predicted"/>